<reference evidence="1" key="1">
    <citation type="submission" date="2023-10" db="EMBL/GenBank/DDBJ databases">
        <title>Genome assemblies of two species of porcelain crab, Petrolisthes cinctipes and Petrolisthes manimaculis (Anomura: Porcellanidae).</title>
        <authorList>
            <person name="Angst P."/>
        </authorList>
    </citation>
    <scope>NUCLEOTIDE SEQUENCE</scope>
    <source>
        <strain evidence="1">PB745_01</strain>
        <tissue evidence="1">Gill</tissue>
    </source>
</reference>
<organism evidence="1 2">
    <name type="scientific">Petrolisthes cinctipes</name>
    <name type="common">Flat porcelain crab</name>
    <dbReference type="NCBI Taxonomy" id="88211"/>
    <lineage>
        <taxon>Eukaryota</taxon>
        <taxon>Metazoa</taxon>
        <taxon>Ecdysozoa</taxon>
        <taxon>Arthropoda</taxon>
        <taxon>Crustacea</taxon>
        <taxon>Multicrustacea</taxon>
        <taxon>Malacostraca</taxon>
        <taxon>Eumalacostraca</taxon>
        <taxon>Eucarida</taxon>
        <taxon>Decapoda</taxon>
        <taxon>Pleocyemata</taxon>
        <taxon>Anomura</taxon>
        <taxon>Galatheoidea</taxon>
        <taxon>Porcellanidae</taxon>
        <taxon>Petrolisthes</taxon>
    </lineage>
</organism>
<dbReference type="AlphaFoldDB" id="A0AAE1BLR9"/>
<name>A0AAE1BLR9_PETCI</name>
<proteinExistence type="predicted"/>
<gene>
    <name evidence="1" type="ORF">Pcinc_040354</name>
</gene>
<evidence type="ECO:0000313" key="1">
    <source>
        <dbReference type="EMBL" id="KAK3853086.1"/>
    </source>
</evidence>
<protein>
    <submittedName>
        <fullName evidence="1">Uncharacterized protein</fullName>
    </submittedName>
</protein>
<keyword evidence="2" id="KW-1185">Reference proteome</keyword>
<sequence length="85" mass="9297">MAAVKVGRLTDIHYLHPCSCVLSLICNLIPSLSLPGVTKVLYTRISLPLPSVELLHLKSATTQPIHCTCSMPVHYNLLTLFNLTA</sequence>
<evidence type="ECO:0000313" key="2">
    <source>
        <dbReference type="Proteomes" id="UP001286313"/>
    </source>
</evidence>
<dbReference type="Proteomes" id="UP001286313">
    <property type="component" value="Unassembled WGS sequence"/>
</dbReference>
<dbReference type="EMBL" id="JAWQEG010007105">
    <property type="protein sequence ID" value="KAK3853086.1"/>
    <property type="molecule type" value="Genomic_DNA"/>
</dbReference>
<accession>A0AAE1BLR9</accession>
<comment type="caution">
    <text evidence="1">The sequence shown here is derived from an EMBL/GenBank/DDBJ whole genome shotgun (WGS) entry which is preliminary data.</text>
</comment>